<keyword evidence="3" id="KW-0732">Signal</keyword>
<dbReference type="InterPro" id="IPR027417">
    <property type="entry name" value="P-loop_NTPase"/>
</dbReference>
<dbReference type="EMBL" id="MBDN02001164">
    <property type="protein sequence ID" value="RLN72431.1"/>
    <property type="molecule type" value="Genomic_DNA"/>
</dbReference>
<accession>A0A3R7GPW4</accession>
<feature type="non-terminal residue" evidence="5">
    <location>
        <position position="819"/>
    </location>
</feature>
<dbReference type="Pfam" id="PF05707">
    <property type="entry name" value="Zot"/>
    <property type="match status" value="1"/>
</dbReference>
<evidence type="ECO:0000259" key="4">
    <source>
        <dbReference type="Pfam" id="PF05707"/>
    </source>
</evidence>
<feature type="signal peptide" evidence="3">
    <location>
        <begin position="1"/>
        <end position="27"/>
    </location>
</feature>
<feature type="transmembrane region" description="Helical" evidence="2">
    <location>
        <begin position="652"/>
        <end position="672"/>
    </location>
</feature>
<keyword evidence="6" id="KW-1185">Reference proteome</keyword>
<reference evidence="5 6" key="1">
    <citation type="journal article" date="2019" name="Mol. Plant Pathol.">
        <title>Genome sequencing of oomycete isolates from Chile supports the New Zealand origin of Phytophthora kernoviae and makes available the first Nothophytophthora sp. genome.</title>
        <authorList>
            <person name="Studholme D.J."/>
            <person name="Panda P."/>
            <person name="Sanfuentes Von Stowasser E."/>
            <person name="Gonzalez M."/>
            <person name="Hill R."/>
            <person name="Sambles C."/>
            <person name="Grant M."/>
            <person name="Williams N.M."/>
            <person name="McDougal R.L."/>
        </authorList>
    </citation>
    <scope>NUCLEOTIDE SEQUENCE [LARGE SCALE GENOMIC DNA]</scope>
    <source>
        <strain evidence="5">Chile4</strain>
    </source>
</reference>
<dbReference type="Gene3D" id="3.40.50.300">
    <property type="entry name" value="P-loop containing nucleotide triphosphate hydrolases"/>
    <property type="match status" value="1"/>
</dbReference>
<proteinExistence type="predicted"/>
<gene>
    <name evidence="5" type="ORF">BBO99_00009801</name>
</gene>
<evidence type="ECO:0000256" key="1">
    <source>
        <dbReference type="SAM" id="MobiDB-lite"/>
    </source>
</evidence>
<evidence type="ECO:0000256" key="3">
    <source>
        <dbReference type="SAM" id="SignalP"/>
    </source>
</evidence>
<feature type="chain" id="PRO_5018563689" description="Zona occludens toxin N-terminal domain-containing protein" evidence="3">
    <location>
        <begin position="28"/>
        <end position="819"/>
    </location>
</feature>
<organism evidence="5 6">
    <name type="scientific">Phytophthora kernoviae</name>
    <dbReference type="NCBI Taxonomy" id="325452"/>
    <lineage>
        <taxon>Eukaryota</taxon>
        <taxon>Sar</taxon>
        <taxon>Stramenopiles</taxon>
        <taxon>Oomycota</taxon>
        <taxon>Peronosporomycetes</taxon>
        <taxon>Peronosporales</taxon>
        <taxon>Peronosporaceae</taxon>
        <taxon>Phytophthora</taxon>
    </lineage>
</organism>
<dbReference type="InterPro" id="IPR019670">
    <property type="entry name" value="DUF2523"/>
</dbReference>
<keyword evidence="2" id="KW-1133">Transmembrane helix</keyword>
<feature type="region of interest" description="Disordered" evidence="1">
    <location>
        <begin position="232"/>
        <end position="261"/>
    </location>
</feature>
<protein>
    <recommendedName>
        <fullName evidence="4">Zona occludens toxin N-terminal domain-containing protein</fullName>
    </recommendedName>
</protein>
<dbReference type="Proteomes" id="UP000285624">
    <property type="component" value="Unassembled WGS sequence"/>
</dbReference>
<comment type="caution">
    <text evidence="5">The sequence shown here is derived from an EMBL/GenBank/DDBJ whole genome shotgun (WGS) entry which is preliminary data.</text>
</comment>
<evidence type="ECO:0000256" key="2">
    <source>
        <dbReference type="SAM" id="Phobius"/>
    </source>
</evidence>
<feature type="domain" description="Zona occludens toxin N-terminal" evidence="4">
    <location>
        <begin position="476"/>
        <end position="641"/>
    </location>
</feature>
<dbReference type="Pfam" id="PF10734">
    <property type="entry name" value="DUF2523"/>
    <property type="match status" value="1"/>
</dbReference>
<evidence type="ECO:0000313" key="5">
    <source>
        <dbReference type="EMBL" id="RLN72431.1"/>
    </source>
</evidence>
<name>A0A3R7GPW4_9STRA</name>
<evidence type="ECO:0000313" key="6">
    <source>
        <dbReference type="Proteomes" id="UP000285624"/>
    </source>
</evidence>
<dbReference type="AlphaFoldDB" id="A0A3R7GPW4"/>
<keyword evidence="2" id="KW-0812">Transmembrane</keyword>
<dbReference type="InterPro" id="IPR008900">
    <property type="entry name" value="Zot_N"/>
</dbReference>
<sequence>MLDRVRGRVMRRILLLLLALLPAVAYAIDQGEATEQAISNIRQSCSGAVAGATIDSGTIGLIVGPGSVNAFGNCLFPNGGFQGRHSSTVAFDQSCQARGTKTTPFFPPSGSVSCSRGCEVKYADNGDDTTSYWSTGQSCNEKPDCTKQGGNMIWNGALKVCQPVEPECPEGKVKVGNACTDEKPCPDGMALVAGSCKKKDEECPAGMIRSPLGSCIPGDGQCAQGEVRGADGTCKRDKDNDGQPDTDDPESFSGGDTCDSPPSCSGSPIMCGQARIQWRIDCNTRRNNNISGGHCSQSGMPTCTGEKCNAMEYTQLLMQWRSACAVEKLASKQDTPGQGGTNGDANGNGVADVLEGRGDVTPIGDGAADVASAKKWGIGLSTSNLDTSNMFGGGGTCPEPPAITIMGKTLKDAAAGLIGKGLATFGLTTVTFNALLPKLKEFVMQFVGGLDGPAMQMLNYLGVGISFSMILSALTPGHGKTLHAIERLLEFKDQGRIVYACNIREFDYAKTGVLEMTPEQFRDWPNFLPDGAVALVDEAYEHGMLPKRPAGAKVPHHVEQLAKHRHKGLDFIFVSQSPDKQCDQFVHDLIERHVHVRRRFGTKFVHLREFDKFEARAEKATPLTIKRKTLPKRPMGMYKSTELDTTERKIPWYYIALPILIVAAVVMLYVAFGRMDKRMSGGDLPAPGGASGVSAPRDGASATAGGAVAAKSAQPLKDYVDKFLPRVPSQPWSAPVYDDALSVPSEPPRVFCMSSLGGENGLGGHDEPSCNCVTEQGSRYDLDEPTCRYVARRGQYEPYLPRRENRLVDGQTQINRALD</sequence>
<keyword evidence="2" id="KW-0472">Membrane</keyword>